<name>A0A0C3L2L9_9AGAM</name>
<reference evidence="2" key="2">
    <citation type="submission" date="2015-01" db="EMBL/GenBank/DDBJ databases">
        <title>Evolutionary Origins and Diversification of the Mycorrhizal Mutualists.</title>
        <authorList>
            <consortium name="DOE Joint Genome Institute"/>
            <consortium name="Mycorrhizal Genomics Consortium"/>
            <person name="Kohler A."/>
            <person name="Kuo A."/>
            <person name="Nagy L.G."/>
            <person name="Floudas D."/>
            <person name="Copeland A."/>
            <person name="Barry K.W."/>
            <person name="Cichocki N."/>
            <person name="Veneault-Fourrey C."/>
            <person name="LaButti K."/>
            <person name="Lindquist E.A."/>
            <person name="Lipzen A."/>
            <person name="Lundell T."/>
            <person name="Morin E."/>
            <person name="Murat C."/>
            <person name="Riley R."/>
            <person name="Ohm R."/>
            <person name="Sun H."/>
            <person name="Tunlid A."/>
            <person name="Henrissat B."/>
            <person name="Grigoriev I.V."/>
            <person name="Hibbett D.S."/>
            <person name="Martin F."/>
        </authorList>
    </citation>
    <scope>NUCLEOTIDE SEQUENCE [LARGE SCALE GENOMIC DNA]</scope>
    <source>
        <strain evidence="2">MUT 4182</strain>
    </source>
</reference>
<dbReference type="Proteomes" id="UP000054248">
    <property type="component" value="Unassembled WGS sequence"/>
</dbReference>
<accession>A0A0C3L2L9</accession>
<dbReference type="SUPFAM" id="SSF56112">
    <property type="entry name" value="Protein kinase-like (PK-like)"/>
    <property type="match status" value="1"/>
</dbReference>
<evidence type="ECO:0000313" key="2">
    <source>
        <dbReference type="Proteomes" id="UP000054248"/>
    </source>
</evidence>
<keyword evidence="2" id="KW-1185">Reference proteome</keyword>
<dbReference type="AlphaFoldDB" id="A0A0C3L2L9"/>
<dbReference type="STRING" id="1051891.A0A0C3L2L9"/>
<proteinExistence type="predicted"/>
<evidence type="ECO:0000313" key="1">
    <source>
        <dbReference type="EMBL" id="KIO15972.1"/>
    </source>
</evidence>
<evidence type="ECO:0008006" key="3">
    <source>
        <dbReference type="Google" id="ProtNLM"/>
    </source>
</evidence>
<dbReference type="HOGENOM" id="CLU_044121_2_0_1"/>
<gene>
    <name evidence="1" type="ORF">M407DRAFT_34398</name>
</gene>
<protein>
    <recommendedName>
        <fullName evidence="3">Protein kinase domain-containing protein</fullName>
    </recommendedName>
</protein>
<dbReference type="EMBL" id="KN823729">
    <property type="protein sequence ID" value="KIO15972.1"/>
    <property type="molecule type" value="Genomic_DNA"/>
</dbReference>
<organism evidence="1 2">
    <name type="scientific">Tulasnella calospora MUT 4182</name>
    <dbReference type="NCBI Taxonomy" id="1051891"/>
    <lineage>
        <taxon>Eukaryota</taxon>
        <taxon>Fungi</taxon>
        <taxon>Dikarya</taxon>
        <taxon>Basidiomycota</taxon>
        <taxon>Agaricomycotina</taxon>
        <taxon>Agaricomycetes</taxon>
        <taxon>Cantharellales</taxon>
        <taxon>Tulasnellaceae</taxon>
        <taxon>Tulasnella</taxon>
    </lineage>
</organism>
<dbReference type="InterPro" id="IPR011009">
    <property type="entry name" value="Kinase-like_dom_sf"/>
</dbReference>
<dbReference type="OrthoDB" id="5987198at2759"/>
<sequence>MDAQQLSDGKTVYLKHTKKDSPEVEIVQYLSSEELRNDPRNHCQPSLDVLRNEDDPEHVILVIPWLRRIDSPEPASVRDSDPSRTAVGGVRYYFIDFGVSTKDQDEVLGIHGQELSPELSDTVPHDPYKLDVYILGMAYQHFLVERHSGLDLLRPLIEYMTPLKPSERPSAAEALQRWNTIVPELSFFTLSQRLYPKRRIGFKAISNAQGRLL</sequence>
<reference evidence="1 2" key="1">
    <citation type="submission" date="2014-04" db="EMBL/GenBank/DDBJ databases">
        <authorList>
            <consortium name="DOE Joint Genome Institute"/>
            <person name="Kuo A."/>
            <person name="Girlanda M."/>
            <person name="Perotto S."/>
            <person name="Kohler A."/>
            <person name="Nagy L.G."/>
            <person name="Floudas D."/>
            <person name="Copeland A."/>
            <person name="Barry K.W."/>
            <person name="Cichocki N."/>
            <person name="Veneault-Fourrey C."/>
            <person name="LaButti K."/>
            <person name="Lindquist E.A."/>
            <person name="Lipzen A."/>
            <person name="Lundell T."/>
            <person name="Morin E."/>
            <person name="Murat C."/>
            <person name="Sun H."/>
            <person name="Tunlid A."/>
            <person name="Henrissat B."/>
            <person name="Grigoriev I.V."/>
            <person name="Hibbett D.S."/>
            <person name="Martin F."/>
            <person name="Nordberg H.P."/>
            <person name="Cantor M.N."/>
            <person name="Hua S.X."/>
        </authorList>
    </citation>
    <scope>NUCLEOTIDE SEQUENCE [LARGE SCALE GENOMIC DNA]</scope>
    <source>
        <strain evidence="1 2">MUT 4182</strain>
    </source>
</reference>